<feature type="domain" description="DUF7674" evidence="1">
    <location>
        <begin position="9"/>
        <end position="85"/>
    </location>
</feature>
<evidence type="ECO:0000313" key="2">
    <source>
        <dbReference type="EMBL" id="MCW3487746.1"/>
    </source>
</evidence>
<comment type="caution">
    <text evidence="2">The sequence shown here is derived from an EMBL/GenBank/DDBJ whole genome shotgun (WGS) entry which is preliminary data.</text>
</comment>
<reference evidence="2 3" key="1">
    <citation type="submission" date="2022-10" db="EMBL/GenBank/DDBJ databases">
        <title>Chitinophaga nivalis PC15 sp. nov., isolated from Pyeongchang county, South Korea.</title>
        <authorList>
            <person name="Trinh H.N."/>
        </authorList>
    </citation>
    <scope>NUCLEOTIDE SEQUENCE [LARGE SCALE GENOMIC DNA]</scope>
    <source>
        <strain evidence="2 3">PC14</strain>
    </source>
</reference>
<keyword evidence="3" id="KW-1185">Reference proteome</keyword>
<organism evidence="2 3">
    <name type="scientific">Chitinophaga nivalis</name>
    <dbReference type="NCBI Taxonomy" id="2991709"/>
    <lineage>
        <taxon>Bacteria</taxon>
        <taxon>Pseudomonadati</taxon>
        <taxon>Bacteroidota</taxon>
        <taxon>Chitinophagia</taxon>
        <taxon>Chitinophagales</taxon>
        <taxon>Chitinophagaceae</taxon>
        <taxon>Chitinophaga</taxon>
    </lineage>
</organism>
<gene>
    <name evidence="2" type="ORF">OL497_27890</name>
</gene>
<dbReference type="Pfam" id="PF24722">
    <property type="entry name" value="DUF7674"/>
    <property type="match status" value="1"/>
</dbReference>
<name>A0ABT3IV30_9BACT</name>
<dbReference type="Proteomes" id="UP001207742">
    <property type="component" value="Unassembled WGS sequence"/>
</dbReference>
<evidence type="ECO:0000259" key="1">
    <source>
        <dbReference type="Pfam" id="PF24722"/>
    </source>
</evidence>
<dbReference type="EMBL" id="JAPDNS010000002">
    <property type="protein sequence ID" value="MCW3487746.1"/>
    <property type="molecule type" value="Genomic_DNA"/>
</dbReference>
<dbReference type="InterPro" id="IPR056091">
    <property type="entry name" value="DUF7674"/>
</dbReference>
<accession>A0ABT3IV30</accession>
<proteinExistence type="predicted"/>
<protein>
    <recommendedName>
        <fullName evidence="1">DUF7674 domain-containing protein</fullName>
    </recommendedName>
</protein>
<evidence type="ECO:0000313" key="3">
    <source>
        <dbReference type="Proteomes" id="UP001207742"/>
    </source>
</evidence>
<sequence>MEQFPTKGTICKVIHLFADYTGSMIRNEQLQEVRRCFTIAGVLYHNGSNVLRNAIESVFVYALSPLLHKEHSALLPAALRNLRIQHLQSIAI</sequence>